<dbReference type="SUPFAM" id="SSF57184">
    <property type="entry name" value="Growth factor receptor domain"/>
    <property type="match status" value="1"/>
</dbReference>
<keyword evidence="3" id="KW-0677">Repeat</keyword>
<name>A0A5J9TGP5_9POAL</name>
<evidence type="ECO:0000256" key="3">
    <source>
        <dbReference type="ARBA" id="ARBA00022737"/>
    </source>
</evidence>
<dbReference type="GO" id="GO:0005509">
    <property type="term" value="F:calcium ion binding"/>
    <property type="evidence" value="ECO:0007669"/>
    <property type="project" value="InterPro"/>
</dbReference>
<dbReference type="PANTHER" id="PTHR33491">
    <property type="entry name" value="OSJNBA0016N04.9 PROTEIN"/>
    <property type="match status" value="1"/>
</dbReference>
<keyword evidence="1" id="KW-0245">EGF-like domain</keyword>
<evidence type="ECO:0000259" key="5">
    <source>
        <dbReference type="SMART" id="SM00179"/>
    </source>
</evidence>
<keyword evidence="7" id="KW-1185">Reference proteome</keyword>
<dbReference type="FunFam" id="2.10.25.10:FF:000038">
    <property type="entry name" value="Fibrillin 2"/>
    <property type="match status" value="1"/>
</dbReference>
<dbReference type="EMBL" id="RWGY01000039">
    <property type="protein sequence ID" value="TVU10492.1"/>
    <property type="molecule type" value="Genomic_DNA"/>
</dbReference>
<protein>
    <recommendedName>
        <fullName evidence="5">EGF-like calcium-binding domain-containing protein</fullName>
    </recommendedName>
</protein>
<keyword evidence="2" id="KW-0732">Signal</keyword>
<feature type="domain" description="EGF-like calcium-binding" evidence="5">
    <location>
        <begin position="53"/>
        <end position="96"/>
    </location>
</feature>
<dbReference type="InterPro" id="IPR009030">
    <property type="entry name" value="Growth_fac_rcpt_cys_sf"/>
</dbReference>
<dbReference type="SMART" id="SM00179">
    <property type="entry name" value="EGF_CA"/>
    <property type="match status" value="1"/>
</dbReference>
<feature type="non-terminal residue" evidence="6">
    <location>
        <position position="1"/>
    </location>
</feature>
<dbReference type="InterPro" id="IPR001881">
    <property type="entry name" value="EGF-like_Ca-bd_dom"/>
</dbReference>
<evidence type="ECO:0000256" key="4">
    <source>
        <dbReference type="ARBA" id="ARBA00023157"/>
    </source>
</evidence>
<evidence type="ECO:0000256" key="1">
    <source>
        <dbReference type="ARBA" id="ARBA00022536"/>
    </source>
</evidence>
<evidence type="ECO:0000256" key="2">
    <source>
        <dbReference type="ARBA" id="ARBA00022729"/>
    </source>
</evidence>
<dbReference type="Gene3D" id="2.10.25.10">
    <property type="entry name" value="Laminin"/>
    <property type="match status" value="2"/>
</dbReference>
<dbReference type="Gramene" id="TVU10492">
    <property type="protein sequence ID" value="TVU10492"/>
    <property type="gene ID" value="EJB05_44027"/>
</dbReference>
<keyword evidence="4" id="KW-1015">Disulfide bond</keyword>
<organism evidence="6 7">
    <name type="scientific">Eragrostis curvula</name>
    <name type="common">weeping love grass</name>
    <dbReference type="NCBI Taxonomy" id="38414"/>
    <lineage>
        <taxon>Eukaryota</taxon>
        <taxon>Viridiplantae</taxon>
        <taxon>Streptophyta</taxon>
        <taxon>Embryophyta</taxon>
        <taxon>Tracheophyta</taxon>
        <taxon>Spermatophyta</taxon>
        <taxon>Magnoliopsida</taxon>
        <taxon>Liliopsida</taxon>
        <taxon>Poales</taxon>
        <taxon>Poaceae</taxon>
        <taxon>PACMAD clade</taxon>
        <taxon>Chloridoideae</taxon>
        <taxon>Eragrostideae</taxon>
        <taxon>Eragrostidinae</taxon>
        <taxon>Eragrostis</taxon>
    </lineage>
</organism>
<dbReference type="OrthoDB" id="849336at2759"/>
<proteinExistence type="predicted"/>
<dbReference type="Proteomes" id="UP000324897">
    <property type="component" value="Chromosome 3"/>
</dbReference>
<accession>A0A5J9TGP5</accession>
<reference evidence="6 7" key="1">
    <citation type="journal article" date="2019" name="Sci. Rep.">
        <title>A high-quality genome of Eragrostis curvula grass provides insights into Poaceae evolution and supports new strategies to enhance forage quality.</title>
        <authorList>
            <person name="Carballo J."/>
            <person name="Santos B.A.C.M."/>
            <person name="Zappacosta D."/>
            <person name="Garbus I."/>
            <person name="Selva J.P."/>
            <person name="Gallo C.A."/>
            <person name="Diaz A."/>
            <person name="Albertini E."/>
            <person name="Caccamo M."/>
            <person name="Echenique V."/>
        </authorList>
    </citation>
    <scope>NUCLEOTIDE SEQUENCE [LARGE SCALE GENOMIC DNA]</scope>
    <source>
        <strain evidence="7">cv. Victoria</strain>
        <tissue evidence="6">Leaf</tissue>
    </source>
</reference>
<sequence length="98" mass="10928">MASQVPLVLRWVVNQDINMSIQSNCTRDNGGYTTCHCNKGYYGNPYVLNGCQDTDECKIPMTKNACFGYCNNLPGSHECRCPRGTRGDPYQHDGCVEV</sequence>
<evidence type="ECO:0000313" key="7">
    <source>
        <dbReference type="Proteomes" id="UP000324897"/>
    </source>
</evidence>
<dbReference type="AlphaFoldDB" id="A0A5J9TGP5"/>
<comment type="caution">
    <text evidence="6">The sequence shown here is derived from an EMBL/GenBank/DDBJ whole genome shotgun (WGS) entry which is preliminary data.</text>
</comment>
<evidence type="ECO:0000313" key="6">
    <source>
        <dbReference type="EMBL" id="TVU10492.1"/>
    </source>
</evidence>
<gene>
    <name evidence="6" type="ORF">EJB05_44027</name>
</gene>